<feature type="transmembrane region" description="Helical" evidence="8">
    <location>
        <begin position="280"/>
        <end position="301"/>
    </location>
</feature>
<feature type="domain" description="Amino acid permease/ SLC12A" evidence="9">
    <location>
        <begin position="62"/>
        <end position="508"/>
    </location>
</feature>
<keyword evidence="11" id="KW-1185">Reference proteome</keyword>
<feature type="transmembrane region" description="Helical" evidence="8">
    <location>
        <begin position="454"/>
        <end position="477"/>
    </location>
</feature>
<gene>
    <name evidence="10" type="ORF">WOLCODRAFT_138428</name>
</gene>
<dbReference type="InterPro" id="IPR050524">
    <property type="entry name" value="APC_YAT"/>
</dbReference>
<feature type="transmembrane region" description="Helical" evidence="8">
    <location>
        <begin position="374"/>
        <end position="404"/>
    </location>
</feature>
<feature type="transmembrane region" description="Helical" evidence="8">
    <location>
        <begin position="239"/>
        <end position="259"/>
    </location>
</feature>
<dbReference type="Gene3D" id="1.20.1740.10">
    <property type="entry name" value="Amino acid/polyamine transporter I"/>
    <property type="match status" value="1"/>
</dbReference>
<accession>A0A2H3JNT4</accession>
<feature type="transmembrane region" description="Helical" evidence="8">
    <location>
        <begin position="122"/>
        <end position="143"/>
    </location>
</feature>
<dbReference type="EMBL" id="KB468146">
    <property type="protein sequence ID" value="PCH43551.1"/>
    <property type="molecule type" value="Genomic_DNA"/>
</dbReference>
<dbReference type="PANTHER" id="PTHR43341">
    <property type="entry name" value="AMINO ACID PERMEASE"/>
    <property type="match status" value="1"/>
</dbReference>
<dbReference type="FunFam" id="1.20.1740.10:FF:000001">
    <property type="entry name" value="Amino acid permease"/>
    <property type="match status" value="1"/>
</dbReference>
<keyword evidence="6 8" id="KW-0472">Membrane</keyword>
<evidence type="ECO:0000256" key="7">
    <source>
        <dbReference type="SAM" id="MobiDB-lite"/>
    </source>
</evidence>
<feature type="transmembrane region" description="Helical" evidence="8">
    <location>
        <begin position="489"/>
        <end position="509"/>
    </location>
</feature>
<dbReference type="OrthoDB" id="3900342at2759"/>
<feature type="transmembrane region" description="Helical" evidence="8">
    <location>
        <begin position="339"/>
        <end position="362"/>
    </location>
</feature>
<organism evidence="10 11">
    <name type="scientific">Wolfiporia cocos (strain MD-104)</name>
    <name type="common">Brown rot fungus</name>
    <dbReference type="NCBI Taxonomy" id="742152"/>
    <lineage>
        <taxon>Eukaryota</taxon>
        <taxon>Fungi</taxon>
        <taxon>Dikarya</taxon>
        <taxon>Basidiomycota</taxon>
        <taxon>Agaricomycotina</taxon>
        <taxon>Agaricomycetes</taxon>
        <taxon>Polyporales</taxon>
        <taxon>Phaeolaceae</taxon>
        <taxon>Wolfiporia</taxon>
    </lineage>
</organism>
<dbReference type="Pfam" id="PF00324">
    <property type="entry name" value="AA_permease"/>
    <property type="match status" value="1"/>
</dbReference>
<dbReference type="STRING" id="742152.A0A2H3JNT4"/>
<dbReference type="Proteomes" id="UP000218811">
    <property type="component" value="Unassembled WGS sequence"/>
</dbReference>
<dbReference type="InterPro" id="IPR004840">
    <property type="entry name" value="Amino_acid_permease_CS"/>
</dbReference>
<keyword evidence="2" id="KW-0813">Transport</keyword>
<dbReference type="GO" id="GO:0016020">
    <property type="term" value="C:membrane"/>
    <property type="evidence" value="ECO:0007669"/>
    <property type="project" value="UniProtKB-SubCell"/>
</dbReference>
<dbReference type="PROSITE" id="PS00218">
    <property type="entry name" value="AMINO_ACID_PERMEASE_1"/>
    <property type="match status" value="1"/>
</dbReference>
<protein>
    <recommendedName>
        <fullName evidence="9">Amino acid permease/ SLC12A domain-containing protein</fullName>
    </recommendedName>
</protein>
<comment type="subcellular location">
    <subcellularLocation>
        <location evidence="1">Membrane</location>
        <topology evidence="1">Multi-pass membrane protein</topology>
    </subcellularLocation>
</comment>
<feature type="region of interest" description="Disordered" evidence="7">
    <location>
        <begin position="1"/>
        <end position="43"/>
    </location>
</feature>
<feature type="transmembrane region" description="Helical" evidence="8">
    <location>
        <begin position="410"/>
        <end position="433"/>
    </location>
</feature>
<dbReference type="InterPro" id="IPR004841">
    <property type="entry name" value="AA-permease/SLC12A_dom"/>
</dbReference>
<evidence type="ECO:0000256" key="1">
    <source>
        <dbReference type="ARBA" id="ARBA00004141"/>
    </source>
</evidence>
<dbReference type="GO" id="GO:0015171">
    <property type="term" value="F:amino acid transmembrane transporter activity"/>
    <property type="evidence" value="ECO:0007669"/>
    <property type="project" value="TreeGrafter"/>
</dbReference>
<evidence type="ECO:0000256" key="8">
    <source>
        <dbReference type="SAM" id="Phobius"/>
    </source>
</evidence>
<dbReference type="PANTHER" id="PTHR43341:SF3">
    <property type="entry name" value="AMINO-ACID PERMEASE PB1C11.02-RELATED"/>
    <property type="match status" value="1"/>
</dbReference>
<proteinExistence type="predicted"/>
<evidence type="ECO:0000256" key="6">
    <source>
        <dbReference type="ARBA" id="ARBA00023136"/>
    </source>
</evidence>
<evidence type="ECO:0000256" key="2">
    <source>
        <dbReference type="ARBA" id="ARBA00022448"/>
    </source>
</evidence>
<dbReference type="AlphaFoldDB" id="A0A2H3JNT4"/>
<evidence type="ECO:0000313" key="10">
    <source>
        <dbReference type="EMBL" id="PCH43551.1"/>
    </source>
</evidence>
<keyword evidence="5 8" id="KW-1133">Transmembrane helix</keyword>
<keyword evidence="4" id="KW-0029">Amino-acid transport</keyword>
<evidence type="ECO:0000259" key="9">
    <source>
        <dbReference type="Pfam" id="PF00324"/>
    </source>
</evidence>
<evidence type="ECO:0000256" key="3">
    <source>
        <dbReference type="ARBA" id="ARBA00022692"/>
    </source>
</evidence>
<name>A0A2H3JNT4_WOLCO</name>
<evidence type="ECO:0000256" key="4">
    <source>
        <dbReference type="ARBA" id="ARBA00022970"/>
    </source>
</evidence>
<evidence type="ECO:0000256" key="5">
    <source>
        <dbReference type="ARBA" id="ARBA00022989"/>
    </source>
</evidence>
<feature type="transmembrane region" description="Helical" evidence="8">
    <location>
        <begin position="163"/>
        <end position="184"/>
    </location>
</feature>
<feature type="transmembrane region" description="Helical" evidence="8">
    <location>
        <begin position="196"/>
        <end position="219"/>
    </location>
</feature>
<feature type="transmembrane region" description="Helical" evidence="8">
    <location>
        <begin position="89"/>
        <end position="110"/>
    </location>
</feature>
<evidence type="ECO:0000313" key="11">
    <source>
        <dbReference type="Proteomes" id="UP000218811"/>
    </source>
</evidence>
<feature type="transmembrane region" description="Helical" evidence="8">
    <location>
        <begin position="62"/>
        <end position="83"/>
    </location>
</feature>
<sequence length="590" mass="64637">MSITEGPPMEPEGSSKKATRHQGHVDEVENQSGIPPATGAVPNPPIDLRHGGLHRGLSARQVSMIAIAGTIGTGLFLGTGRSLAQGGPASMLICYGIVGAIVYVTLLLLGEMATQYPVAGSFNAYAIRFFSPAYGFALSWNYWFNDAVSVASDLTAAQLVLQFWTTWHPWVISLVFWVFLVCVNATHVKAYGELEYWLSSLKVITVIVFIILGIAVNLGANREHEYIGARYWHIDGAPFVGGFGGFARVFVTASFAYGGTESLGITAGETKNPSRNMPRVVKFVFWRILLFYILSIALIGLNVPWSYPGLSNKTTTTSPFTIVFREAGSNVAASFMNTVILTSVLSAGNHALFAGTRVLYGLSVAKPAAQAPAIFSWTTAAGVPVPALLATSSISALCFGSSFIGSGTLWGWLQNIVGVSNQIAWLSIGLASWRFRTAWVKQGRPLDQMKFRAAWTWPWGPPFVVVTVSALILIQGWSSVFPRFSPVDFVSFYIEIPVMSLMFLGWIILKQVVCTAELDTSPPVLPATSTTPLLRRKYQWKLHDIVDTSTVDLQRDEYEEGEIDKADDEEREKRLHGRAGLLWRVYYWVA</sequence>
<reference evidence="10 11" key="1">
    <citation type="journal article" date="2012" name="Science">
        <title>The Paleozoic origin of enzymatic lignin decomposition reconstructed from 31 fungal genomes.</title>
        <authorList>
            <person name="Floudas D."/>
            <person name="Binder M."/>
            <person name="Riley R."/>
            <person name="Barry K."/>
            <person name="Blanchette R.A."/>
            <person name="Henrissat B."/>
            <person name="Martinez A.T."/>
            <person name="Otillar R."/>
            <person name="Spatafora J.W."/>
            <person name="Yadav J.S."/>
            <person name="Aerts A."/>
            <person name="Benoit I."/>
            <person name="Boyd A."/>
            <person name="Carlson A."/>
            <person name="Copeland A."/>
            <person name="Coutinho P.M."/>
            <person name="de Vries R.P."/>
            <person name="Ferreira P."/>
            <person name="Findley K."/>
            <person name="Foster B."/>
            <person name="Gaskell J."/>
            <person name="Glotzer D."/>
            <person name="Gorecki P."/>
            <person name="Heitman J."/>
            <person name="Hesse C."/>
            <person name="Hori C."/>
            <person name="Igarashi K."/>
            <person name="Jurgens J.A."/>
            <person name="Kallen N."/>
            <person name="Kersten P."/>
            <person name="Kohler A."/>
            <person name="Kuees U."/>
            <person name="Kumar T.K.A."/>
            <person name="Kuo A."/>
            <person name="LaButti K."/>
            <person name="Larrondo L.F."/>
            <person name="Lindquist E."/>
            <person name="Ling A."/>
            <person name="Lombard V."/>
            <person name="Lucas S."/>
            <person name="Lundell T."/>
            <person name="Martin R."/>
            <person name="McLaughlin D.J."/>
            <person name="Morgenstern I."/>
            <person name="Morin E."/>
            <person name="Murat C."/>
            <person name="Nagy L.G."/>
            <person name="Nolan M."/>
            <person name="Ohm R.A."/>
            <person name="Patyshakuliyeva A."/>
            <person name="Rokas A."/>
            <person name="Ruiz-Duenas F.J."/>
            <person name="Sabat G."/>
            <person name="Salamov A."/>
            <person name="Samejima M."/>
            <person name="Schmutz J."/>
            <person name="Slot J.C."/>
            <person name="St John F."/>
            <person name="Stenlid J."/>
            <person name="Sun H."/>
            <person name="Sun S."/>
            <person name="Syed K."/>
            <person name="Tsang A."/>
            <person name="Wiebenga A."/>
            <person name="Young D."/>
            <person name="Pisabarro A."/>
            <person name="Eastwood D.C."/>
            <person name="Martin F."/>
            <person name="Cullen D."/>
            <person name="Grigoriev I.V."/>
            <person name="Hibbett D.S."/>
        </authorList>
    </citation>
    <scope>NUCLEOTIDE SEQUENCE [LARGE SCALE GENOMIC DNA]</scope>
    <source>
        <strain evidence="10 11">MD-104</strain>
    </source>
</reference>
<keyword evidence="3 8" id="KW-0812">Transmembrane</keyword>
<dbReference type="OMA" id="AMFSTAN"/>